<dbReference type="GO" id="GO:0005634">
    <property type="term" value="C:nucleus"/>
    <property type="evidence" value="ECO:0007669"/>
    <property type="project" value="UniProtKB-SubCell"/>
</dbReference>
<reference evidence="6 7" key="1">
    <citation type="submission" date="2017-03" db="EMBL/GenBank/DDBJ databases">
        <title>Widespread Adenine N6-methylation of Active Genes in Fungi.</title>
        <authorList>
            <consortium name="DOE Joint Genome Institute"/>
            <person name="Mondo S.J."/>
            <person name="Dannebaum R.O."/>
            <person name="Kuo R.C."/>
            <person name="Louie K.B."/>
            <person name="Bewick A.J."/>
            <person name="Labutti K."/>
            <person name="Haridas S."/>
            <person name="Kuo A."/>
            <person name="Salamov A."/>
            <person name="Ahrendt S.R."/>
            <person name="Lau R."/>
            <person name="Bowen B.P."/>
            <person name="Lipzen A."/>
            <person name="Sullivan W."/>
            <person name="Andreopoulos W.B."/>
            <person name="Clum A."/>
            <person name="Lindquist E."/>
            <person name="Daum C."/>
            <person name="Northen T.R."/>
            <person name="Ramamoorthy G."/>
            <person name="Schmitz R.J."/>
            <person name="Gryganskyi A."/>
            <person name="Culley D."/>
            <person name="Magnuson J."/>
            <person name="James T.Y."/>
            <person name="O'Malley M.A."/>
            <person name="Stajich J.E."/>
            <person name="Spatafora J.W."/>
            <person name="Visel A."/>
            <person name="Grigoriev I.V."/>
        </authorList>
    </citation>
    <scope>NUCLEOTIDE SEQUENCE [LARGE SCALE GENOMIC DNA]</scope>
    <source>
        <strain evidence="6 7">NRRL Y-17943</strain>
    </source>
</reference>
<feature type="compositionally biased region" description="Low complexity" evidence="4">
    <location>
        <begin position="1"/>
        <end position="15"/>
    </location>
</feature>
<dbReference type="InterPro" id="IPR050613">
    <property type="entry name" value="Sec_Metabolite_Reg"/>
</dbReference>
<comment type="caution">
    <text evidence="6">The sequence shown here is derived from an EMBL/GenBank/DDBJ whole genome shotgun (WGS) entry which is preliminary data.</text>
</comment>
<dbReference type="InParanoid" id="A0A1Y1UHH9"/>
<name>A0A1Y1UHH9_9TREE</name>
<dbReference type="SMART" id="SM00906">
    <property type="entry name" value="Fungal_trans"/>
    <property type="match status" value="1"/>
</dbReference>
<feature type="region of interest" description="Disordered" evidence="4">
    <location>
        <begin position="148"/>
        <end position="170"/>
    </location>
</feature>
<dbReference type="PROSITE" id="PS50048">
    <property type="entry name" value="ZN2_CY6_FUNGAL_2"/>
    <property type="match status" value="1"/>
</dbReference>
<dbReference type="GO" id="GO:0000981">
    <property type="term" value="F:DNA-binding transcription factor activity, RNA polymerase II-specific"/>
    <property type="evidence" value="ECO:0007669"/>
    <property type="project" value="InterPro"/>
</dbReference>
<proteinExistence type="predicted"/>
<sequence>MPGSAARRPWSSPSPENGDGYQSGPSGTGRKSKSLNCAECRRLKIKCDRQVPCNGCIKRGYPELCPDRALGGLKGLIRERDDLASRVHELESMLGNTAAPHLAFHTTSPANPTSGGLSPVTVRKSSAYLNDVTAMDALASVASRSPHVIGPDPIEAPHTLSSAESSQRNELGTLQVDADRSTYAGPAAGMQWLRDDTLRSDHAHIPAYPIDRDTADFAALANLPNATSQPYSKLFSQLPNMEEARILSQSYFRRIAWIGTPITSADFDQILESVYIERRSSSAQRSPLAYQQLGLVSAVLAFGMIMNMEIPPLSSQAVTYLSIAQSCLLSGKFMLSTTTTGLQTLSLICTALPYVDLSSRWDYAWQLLGTANRMMQAMGLHRDGSLWGLDAQEVDRRRRLFWYIYGSDVFMSATWDRMTGLSPDYLDTMLPESFSQPTVTFDYIHSRLASLAKEHAFGRDTPRLCSSMDKNNKYLAPIDETPLRLRCRASMRVTVSKYGSQREADEASPAPIATDVALLFQQHYLALKISSTIYALLRPYFVTALRAAPADPTHSPFAAPFLAAVERLIMIIATLQSLYSLSPLVSARHWYFWSDGLSAGACLASICVIAPGCPVAPLAMESLEGFLILLPNFRDSIPCEGSKHDVEWLTVLHDNARAAMESYRSRPPSKATHEHVAHETASEWSAQTAAWMYRLHKMSNSQEFEEYSSSRKGSMDTGSLMDQNWWESLVSGQEAPNVPDVLPRSTDWLHQVLQMPDTDESQGFREGLDLEQGGKSLESQRPW</sequence>
<evidence type="ECO:0000256" key="2">
    <source>
        <dbReference type="ARBA" id="ARBA00022723"/>
    </source>
</evidence>
<dbReference type="PANTHER" id="PTHR31001:SF56">
    <property type="entry name" value="ZN(2)-C6 FUNGAL-TYPE DOMAIN-CONTAINING PROTEIN"/>
    <property type="match status" value="1"/>
</dbReference>
<dbReference type="SUPFAM" id="SSF57701">
    <property type="entry name" value="Zn2/Cys6 DNA-binding domain"/>
    <property type="match status" value="1"/>
</dbReference>
<dbReference type="EMBL" id="NBSH01000007">
    <property type="protein sequence ID" value="ORX36934.1"/>
    <property type="molecule type" value="Genomic_DNA"/>
</dbReference>
<keyword evidence="2" id="KW-0479">Metal-binding</keyword>
<gene>
    <name evidence="6" type="ORF">BD324DRAFT_651408</name>
</gene>
<evidence type="ECO:0000313" key="7">
    <source>
        <dbReference type="Proteomes" id="UP000193218"/>
    </source>
</evidence>
<dbReference type="Proteomes" id="UP000193218">
    <property type="component" value="Unassembled WGS sequence"/>
</dbReference>
<dbReference type="CDD" id="cd00067">
    <property type="entry name" value="GAL4"/>
    <property type="match status" value="1"/>
</dbReference>
<evidence type="ECO:0000256" key="3">
    <source>
        <dbReference type="ARBA" id="ARBA00023242"/>
    </source>
</evidence>
<dbReference type="Pfam" id="PF04082">
    <property type="entry name" value="Fungal_trans"/>
    <property type="match status" value="1"/>
</dbReference>
<keyword evidence="3" id="KW-0539">Nucleus</keyword>
<dbReference type="GeneID" id="33560138"/>
<dbReference type="GO" id="GO:0006351">
    <property type="term" value="P:DNA-templated transcription"/>
    <property type="evidence" value="ECO:0007669"/>
    <property type="project" value="InterPro"/>
</dbReference>
<feature type="compositionally biased region" description="Polar residues" evidence="4">
    <location>
        <begin position="159"/>
        <end position="170"/>
    </location>
</feature>
<dbReference type="OrthoDB" id="424974at2759"/>
<dbReference type="RefSeq" id="XP_021871003.1">
    <property type="nucleotide sequence ID" value="XM_022018329.1"/>
</dbReference>
<dbReference type="SMART" id="SM00066">
    <property type="entry name" value="GAL4"/>
    <property type="match status" value="1"/>
</dbReference>
<evidence type="ECO:0000259" key="5">
    <source>
        <dbReference type="PROSITE" id="PS50048"/>
    </source>
</evidence>
<evidence type="ECO:0000313" key="6">
    <source>
        <dbReference type="EMBL" id="ORX36934.1"/>
    </source>
</evidence>
<feature type="domain" description="Zn(2)-C6 fungal-type" evidence="5">
    <location>
        <begin position="36"/>
        <end position="65"/>
    </location>
</feature>
<dbReference type="STRING" id="4999.A0A1Y1UHH9"/>
<evidence type="ECO:0000256" key="4">
    <source>
        <dbReference type="SAM" id="MobiDB-lite"/>
    </source>
</evidence>
<dbReference type="GO" id="GO:0003677">
    <property type="term" value="F:DNA binding"/>
    <property type="evidence" value="ECO:0007669"/>
    <property type="project" value="InterPro"/>
</dbReference>
<dbReference type="Pfam" id="PF00172">
    <property type="entry name" value="Zn_clus"/>
    <property type="match status" value="1"/>
</dbReference>
<keyword evidence="7" id="KW-1185">Reference proteome</keyword>
<dbReference type="Gene3D" id="4.10.240.10">
    <property type="entry name" value="Zn(2)-C6 fungal-type DNA-binding domain"/>
    <property type="match status" value="1"/>
</dbReference>
<dbReference type="InterPro" id="IPR036864">
    <property type="entry name" value="Zn2-C6_fun-type_DNA-bd_sf"/>
</dbReference>
<evidence type="ECO:0000256" key="1">
    <source>
        <dbReference type="ARBA" id="ARBA00004123"/>
    </source>
</evidence>
<dbReference type="InterPro" id="IPR001138">
    <property type="entry name" value="Zn2Cys6_DnaBD"/>
</dbReference>
<comment type="subcellular location">
    <subcellularLocation>
        <location evidence="1">Nucleus</location>
    </subcellularLocation>
</comment>
<dbReference type="GO" id="GO:0008270">
    <property type="term" value="F:zinc ion binding"/>
    <property type="evidence" value="ECO:0007669"/>
    <property type="project" value="InterPro"/>
</dbReference>
<protein>
    <recommendedName>
        <fullName evidence="5">Zn(2)-C6 fungal-type domain-containing protein</fullName>
    </recommendedName>
</protein>
<feature type="region of interest" description="Disordered" evidence="4">
    <location>
        <begin position="754"/>
        <end position="783"/>
    </location>
</feature>
<accession>A0A1Y1UHH9</accession>
<dbReference type="CDD" id="cd12148">
    <property type="entry name" value="fungal_TF_MHR"/>
    <property type="match status" value="1"/>
</dbReference>
<dbReference type="PANTHER" id="PTHR31001">
    <property type="entry name" value="UNCHARACTERIZED TRANSCRIPTIONAL REGULATORY PROTEIN"/>
    <property type="match status" value="1"/>
</dbReference>
<organism evidence="6 7">
    <name type="scientific">Kockovaella imperatae</name>
    <dbReference type="NCBI Taxonomy" id="4999"/>
    <lineage>
        <taxon>Eukaryota</taxon>
        <taxon>Fungi</taxon>
        <taxon>Dikarya</taxon>
        <taxon>Basidiomycota</taxon>
        <taxon>Agaricomycotina</taxon>
        <taxon>Tremellomycetes</taxon>
        <taxon>Tremellales</taxon>
        <taxon>Cuniculitremaceae</taxon>
        <taxon>Kockovaella</taxon>
    </lineage>
</organism>
<feature type="region of interest" description="Disordered" evidence="4">
    <location>
        <begin position="1"/>
        <end position="33"/>
    </location>
</feature>
<dbReference type="AlphaFoldDB" id="A0A1Y1UHH9"/>
<dbReference type="InterPro" id="IPR007219">
    <property type="entry name" value="XnlR_reg_dom"/>
</dbReference>